<sequence length="148" mass="16472">MYPSTCWLYYRTSLLPYLYWYYLPTYPYLPTYLPTWCGRRLLYLHVGTPRGCRIVVSCAVRSTDHPWGFVPSSVAVVAVYLGSGTGGIGDVGIASFPPTTSRDWPLTPLLDMSKETTDIGRQWQMDGILGLPIPLSRAEAEAVCLNSG</sequence>
<dbReference type="Proteomes" id="UP001232148">
    <property type="component" value="Unassembled WGS sequence"/>
</dbReference>
<keyword evidence="2" id="KW-1185">Reference proteome</keyword>
<protein>
    <submittedName>
        <fullName evidence="1">Uncharacterized protein</fullName>
    </submittedName>
</protein>
<organism evidence="1 2">
    <name type="scientific">Colletotrichum zoysiae</name>
    <dbReference type="NCBI Taxonomy" id="1216348"/>
    <lineage>
        <taxon>Eukaryota</taxon>
        <taxon>Fungi</taxon>
        <taxon>Dikarya</taxon>
        <taxon>Ascomycota</taxon>
        <taxon>Pezizomycotina</taxon>
        <taxon>Sordariomycetes</taxon>
        <taxon>Hypocreomycetidae</taxon>
        <taxon>Glomerellales</taxon>
        <taxon>Glomerellaceae</taxon>
        <taxon>Colletotrichum</taxon>
        <taxon>Colletotrichum graminicola species complex</taxon>
    </lineage>
</organism>
<dbReference type="EMBL" id="MU843238">
    <property type="protein sequence ID" value="KAK2020476.1"/>
    <property type="molecule type" value="Genomic_DNA"/>
</dbReference>
<reference evidence="1" key="1">
    <citation type="submission" date="2021-06" db="EMBL/GenBank/DDBJ databases">
        <title>Comparative genomics, transcriptomics and evolutionary studies reveal genomic signatures of adaptation to plant cell wall in hemibiotrophic fungi.</title>
        <authorList>
            <consortium name="DOE Joint Genome Institute"/>
            <person name="Baroncelli R."/>
            <person name="Diaz J.F."/>
            <person name="Benocci T."/>
            <person name="Peng M."/>
            <person name="Battaglia E."/>
            <person name="Haridas S."/>
            <person name="Andreopoulos W."/>
            <person name="Labutti K."/>
            <person name="Pangilinan J."/>
            <person name="Floch G.L."/>
            <person name="Makela M.R."/>
            <person name="Henrissat B."/>
            <person name="Grigoriev I.V."/>
            <person name="Crouch J.A."/>
            <person name="De Vries R.P."/>
            <person name="Sukno S.A."/>
            <person name="Thon M.R."/>
        </authorList>
    </citation>
    <scope>NUCLEOTIDE SEQUENCE</scope>
    <source>
        <strain evidence="1">MAFF235873</strain>
    </source>
</reference>
<dbReference type="AlphaFoldDB" id="A0AAD9H168"/>
<accession>A0AAD9H168</accession>
<comment type="caution">
    <text evidence="1">The sequence shown here is derived from an EMBL/GenBank/DDBJ whole genome shotgun (WGS) entry which is preliminary data.</text>
</comment>
<proteinExistence type="predicted"/>
<gene>
    <name evidence="1" type="ORF">LX32DRAFT_322950</name>
</gene>
<evidence type="ECO:0000313" key="2">
    <source>
        <dbReference type="Proteomes" id="UP001232148"/>
    </source>
</evidence>
<evidence type="ECO:0000313" key="1">
    <source>
        <dbReference type="EMBL" id="KAK2020476.1"/>
    </source>
</evidence>
<name>A0AAD9H168_9PEZI</name>